<reference evidence="1" key="2">
    <citation type="submission" date="2017-10" db="EMBL/GenBank/DDBJ databases">
        <title>Ladona fulva Genome sequencing and assembly.</title>
        <authorList>
            <person name="Murali S."/>
            <person name="Richards S."/>
            <person name="Bandaranaike D."/>
            <person name="Bellair M."/>
            <person name="Blankenburg K."/>
            <person name="Chao H."/>
            <person name="Dinh H."/>
            <person name="Doddapaneni H."/>
            <person name="Dugan-Rocha S."/>
            <person name="Elkadiri S."/>
            <person name="Gnanaolivu R."/>
            <person name="Hernandez B."/>
            <person name="Skinner E."/>
            <person name="Javaid M."/>
            <person name="Lee S."/>
            <person name="Li M."/>
            <person name="Ming W."/>
            <person name="Munidasa M."/>
            <person name="Muniz J."/>
            <person name="Nguyen L."/>
            <person name="Hughes D."/>
            <person name="Osuji N."/>
            <person name="Pu L.-L."/>
            <person name="Puazo M."/>
            <person name="Qu C."/>
            <person name="Quiroz J."/>
            <person name="Raj R."/>
            <person name="Weissenberger G."/>
            <person name="Xin Y."/>
            <person name="Zou X."/>
            <person name="Han Y."/>
            <person name="Worley K."/>
            <person name="Muzny D."/>
            <person name="Gibbs R."/>
        </authorList>
    </citation>
    <scope>NUCLEOTIDE SEQUENCE</scope>
    <source>
        <strain evidence="1">Sampled in the wild</strain>
    </source>
</reference>
<protein>
    <submittedName>
        <fullName evidence="1">Uncharacterized protein</fullName>
    </submittedName>
</protein>
<dbReference type="Proteomes" id="UP000792457">
    <property type="component" value="Unassembled WGS sequence"/>
</dbReference>
<proteinExistence type="predicted"/>
<reference evidence="1" key="1">
    <citation type="submission" date="2013-04" db="EMBL/GenBank/DDBJ databases">
        <authorList>
            <person name="Qu J."/>
            <person name="Murali S.C."/>
            <person name="Bandaranaike D."/>
            <person name="Bellair M."/>
            <person name="Blankenburg K."/>
            <person name="Chao H."/>
            <person name="Dinh H."/>
            <person name="Doddapaneni H."/>
            <person name="Downs B."/>
            <person name="Dugan-Rocha S."/>
            <person name="Elkadiri S."/>
            <person name="Gnanaolivu R.D."/>
            <person name="Hernandez B."/>
            <person name="Javaid M."/>
            <person name="Jayaseelan J.C."/>
            <person name="Lee S."/>
            <person name="Li M."/>
            <person name="Ming W."/>
            <person name="Munidasa M."/>
            <person name="Muniz J."/>
            <person name="Nguyen L."/>
            <person name="Ongeri F."/>
            <person name="Osuji N."/>
            <person name="Pu L.-L."/>
            <person name="Puazo M."/>
            <person name="Qu C."/>
            <person name="Quiroz J."/>
            <person name="Raj R."/>
            <person name="Weissenberger G."/>
            <person name="Xin Y."/>
            <person name="Zou X."/>
            <person name="Han Y."/>
            <person name="Richards S."/>
            <person name="Worley K."/>
            <person name="Muzny D."/>
            <person name="Gibbs R."/>
        </authorList>
    </citation>
    <scope>NUCLEOTIDE SEQUENCE</scope>
    <source>
        <strain evidence="1">Sampled in the wild</strain>
    </source>
</reference>
<evidence type="ECO:0000313" key="1">
    <source>
        <dbReference type="EMBL" id="KAG8230523.1"/>
    </source>
</evidence>
<evidence type="ECO:0000313" key="2">
    <source>
        <dbReference type="Proteomes" id="UP000792457"/>
    </source>
</evidence>
<dbReference type="OrthoDB" id="414666at2759"/>
<dbReference type="EMBL" id="KZ308493">
    <property type="protein sequence ID" value="KAG8230523.1"/>
    <property type="molecule type" value="Genomic_DNA"/>
</dbReference>
<gene>
    <name evidence="1" type="ORF">J437_LFUL011525</name>
</gene>
<comment type="caution">
    <text evidence="1">The sequence shown here is derived from an EMBL/GenBank/DDBJ whole genome shotgun (WGS) entry which is preliminary data.</text>
</comment>
<organism evidence="1 2">
    <name type="scientific">Ladona fulva</name>
    <name type="common">Scarce chaser dragonfly</name>
    <name type="synonym">Libellula fulva</name>
    <dbReference type="NCBI Taxonomy" id="123851"/>
    <lineage>
        <taxon>Eukaryota</taxon>
        <taxon>Metazoa</taxon>
        <taxon>Ecdysozoa</taxon>
        <taxon>Arthropoda</taxon>
        <taxon>Hexapoda</taxon>
        <taxon>Insecta</taxon>
        <taxon>Pterygota</taxon>
        <taxon>Palaeoptera</taxon>
        <taxon>Odonata</taxon>
        <taxon>Epiprocta</taxon>
        <taxon>Anisoptera</taxon>
        <taxon>Libelluloidea</taxon>
        <taxon>Libellulidae</taxon>
        <taxon>Ladona</taxon>
    </lineage>
</organism>
<sequence length="159" mass="18338">MFMFSNQLSYELVAFLRVIHTGTATNNPGQAGVGIILSKCMGERVKGYMQVNERIIMLKLDTKPKDTVIIQTYLPTSSHDESERFSSMLRRRKGSFQFIKLIFSYDILLPLKFKFGEPPQDEKLLWPYLQFGGELLLMKILEYQDPKQDPGGGFITRTY</sequence>
<keyword evidence="2" id="KW-1185">Reference proteome</keyword>
<dbReference type="AlphaFoldDB" id="A0A8K0P2Z6"/>
<accession>A0A8K0P2Z6</accession>
<name>A0A8K0P2Z6_LADFU</name>